<evidence type="ECO:0000313" key="1">
    <source>
        <dbReference type="EMBL" id="MBV6321975.1"/>
    </source>
</evidence>
<dbReference type="EMBL" id="JAHTGR010000006">
    <property type="protein sequence ID" value="MBV6321975.1"/>
    <property type="molecule type" value="Genomic_DNA"/>
</dbReference>
<proteinExistence type="predicted"/>
<dbReference type="Proteomes" id="UP001162889">
    <property type="component" value="Unassembled WGS sequence"/>
</dbReference>
<reference evidence="2" key="2">
    <citation type="submission" date="2022-03" db="EMBL/GenBank/DDBJ databases">
        <title>Genome Encyclopedia of Bacteria and Archaea VI: Functional Genomics of Type Strains.</title>
        <authorList>
            <person name="Whitman W."/>
        </authorList>
    </citation>
    <scope>NUCLEOTIDE SEQUENCE</scope>
    <source>
        <strain evidence="2">HSC-15S17</strain>
    </source>
</reference>
<dbReference type="AlphaFoldDB" id="A0AA41H7I0"/>
<keyword evidence="4" id="KW-1185">Reference proteome</keyword>
<sequence length="105" mass="11695">MSAGTPRVDACIEAVSMRFPSLTSTTYFQEVHQYITPLARQMEREVADLLEAKQVICAWSPDANIESTWASSCGELWSFIDGDPKENRVSFCHHCGKRVELKGGA</sequence>
<protein>
    <submittedName>
        <fullName evidence="1">Uncharacterized protein</fullName>
    </submittedName>
</protein>
<dbReference type="Proteomes" id="UP001155901">
    <property type="component" value="Unassembled WGS sequence"/>
</dbReference>
<dbReference type="RefSeq" id="WP_217942760.1">
    <property type="nucleotide sequence ID" value="NZ_JAHTGR010000006.1"/>
</dbReference>
<dbReference type="EMBL" id="JALJZU010000001">
    <property type="protein sequence ID" value="MCP2007028.1"/>
    <property type="molecule type" value="Genomic_DNA"/>
</dbReference>
<evidence type="ECO:0000313" key="4">
    <source>
        <dbReference type="Proteomes" id="UP001162889"/>
    </source>
</evidence>
<accession>A0AA41H7I0</accession>
<name>A0AA41H7I0_9BURK</name>
<gene>
    <name evidence="1" type="ORF">KVP70_13585</name>
    <name evidence="2" type="ORF">L1274_000716</name>
</gene>
<comment type="caution">
    <text evidence="1">The sequence shown here is derived from an EMBL/GenBank/DDBJ whole genome shotgun (WGS) entry which is preliminary data.</text>
</comment>
<evidence type="ECO:0000313" key="3">
    <source>
        <dbReference type="Proteomes" id="UP001155901"/>
    </source>
</evidence>
<organism evidence="1 3">
    <name type="scientific">Duganella violaceipulchra</name>
    <dbReference type="NCBI Taxonomy" id="2849652"/>
    <lineage>
        <taxon>Bacteria</taxon>
        <taxon>Pseudomonadati</taxon>
        <taxon>Pseudomonadota</taxon>
        <taxon>Betaproteobacteria</taxon>
        <taxon>Burkholderiales</taxon>
        <taxon>Oxalobacteraceae</taxon>
        <taxon>Telluria group</taxon>
        <taxon>Duganella</taxon>
    </lineage>
</organism>
<reference evidence="1" key="1">
    <citation type="submission" date="2021-07" db="EMBL/GenBank/DDBJ databases">
        <title>Characterization of violacein-producing bacteria and related species.</title>
        <authorList>
            <person name="Wilson H.S."/>
            <person name="De Leon M.E."/>
        </authorList>
    </citation>
    <scope>NUCLEOTIDE SEQUENCE</scope>
    <source>
        <strain evidence="1">HSC-15S17</strain>
    </source>
</reference>
<evidence type="ECO:0000313" key="2">
    <source>
        <dbReference type="EMBL" id="MCP2007028.1"/>
    </source>
</evidence>